<keyword evidence="3" id="KW-1185">Reference proteome</keyword>
<name>A0A9N7U5J9_PLEPL</name>
<feature type="region of interest" description="Disordered" evidence="1">
    <location>
        <begin position="60"/>
        <end position="117"/>
    </location>
</feature>
<evidence type="ECO:0000313" key="2">
    <source>
        <dbReference type="EMBL" id="CAB1425180.1"/>
    </source>
</evidence>
<organism evidence="2 3">
    <name type="scientific">Pleuronectes platessa</name>
    <name type="common">European plaice</name>
    <dbReference type="NCBI Taxonomy" id="8262"/>
    <lineage>
        <taxon>Eukaryota</taxon>
        <taxon>Metazoa</taxon>
        <taxon>Chordata</taxon>
        <taxon>Craniata</taxon>
        <taxon>Vertebrata</taxon>
        <taxon>Euteleostomi</taxon>
        <taxon>Actinopterygii</taxon>
        <taxon>Neopterygii</taxon>
        <taxon>Teleostei</taxon>
        <taxon>Neoteleostei</taxon>
        <taxon>Acanthomorphata</taxon>
        <taxon>Carangaria</taxon>
        <taxon>Pleuronectiformes</taxon>
        <taxon>Pleuronectoidei</taxon>
        <taxon>Pleuronectidae</taxon>
        <taxon>Pleuronectes</taxon>
    </lineage>
</organism>
<comment type="caution">
    <text evidence="2">The sequence shown here is derived from an EMBL/GenBank/DDBJ whole genome shotgun (WGS) entry which is preliminary data.</text>
</comment>
<dbReference type="EMBL" id="CADEAL010000783">
    <property type="protein sequence ID" value="CAB1425180.1"/>
    <property type="molecule type" value="Genomic_DNA"/>
</dbReference>
<dbReference type="Proteomes" id="UP001153269">
    <property type="component" value="Unassembled WGS sequence"/>
</dbReference>
<protein>
    <submittedName>
        <fullName evidence="2">Uncharacterized protein</fullName>
    </submittedName>
</protein>
<evidence type="ECO:0000256" key="1">
    <source>
        <dbReference type="SAM" id="MobiDB-lite"/>
    </source>
</evidence>
<accession>A0A9N7U5J9</accession>
<gene>
    <name evidence="2" type="ORF">PLEPLA_LOCUS13110</name>
</gene>
<dbReference type="AlphaFoldDB" id="A0A9N7U5J9"/>
<sequence>MSIVTAEVLIVPCNGSICLLRWSPWISWASASSACCHNMQRVLVSVDMTWVSARFDEPIKDGLSSQCHTDGEARRRQPGPREGVGPQEPEEPEEPEEKTHRGLRYLNSDLISAGLPQ</sequence>
<proteinExistence type="predicted"/>
<reference evidence="2" key="1">
    <citation type="submission" date="2020-03" db="EMBL/GenBank/DDBJ databases">
        <authorList>
            <person name="Weist P."/>
        </authorList>
    </citation>
    <scope>NUCLEOTIDE SEQUENCE</scope>
</reference>
<evidence type="ECO:0000313" key="3">
    <source>
        <dbReference type="Proteomes" id="UP001153269"/>
    </source>
</evidence>